<dbReference type="Proteomes" id="UP001056120">
    <property type="component" value="Linkage Group LG16"/>
</dbReference>
<dbReference type="EMBL" id="CM042033">
    <property type="protein sequence ID" value="KAI3775150.1"/>
    <property type="molecule type" value="Genomic_DNA"/>
</dbReference>
<evidence type="ECO:0000313" key="2">
    <source>
        <dbReference type="Proteomes" id="UP001056120"/>
    </source>
</evidence>
<gene>
    <name evidence="1" type="ORF">L1987_49719</name>
</gene>
<keyword evidence="2" id="KW-1185">Reference proteome</keyword>
<reference evidence="2" key="1">
    <citation type="journal article" date="2022" name="Mol. Ecol. Resour.">
        <title>The genomes of chicory, endive, great burdock and yacon provide insights into Asteraceae palaeo-polyploidization history and plant inulin production.</title>
        <authorList>
            <person name="Fan W."/>
            <person name="Wang S."/>
            <person name="Wang H."/>
            <person name="Wang A."/>
            <person name="Jiang F."/>
            <person name="Liu H."/>
            <person name="Zhao H."/>
            <person name="Xu D."/>
            <person name="Zhang Y."/>
        </authorList>
    </citation>
    <scope>NUCLEOTIDE SEQUENCE [LARGE SCALE GENOMIC DNA]</scope>
    <source>
        <strain evidence="2">cv. Yunnan</strain>
    </source>
</reference>
<evidence type="ECO:0000313" key="1">
    <source>
        <dbReference type="EMBL" id="KAI3775150.1"/>
    </source>
</evidence>
<name>A0ACB9FWD8_9ASTR</name>
<proteinExistence type="predicted"/>
<protein>
    <submittedName>
        <fullName evidence="1">Uncharacterized protein</fullName>
    </submittedName>
</protein>
<accession>A0ACB9FWD8</accession>
<organism evidence="1 2">
    <name type="scientific">Smallanthus sonchifolius</name>
    <dbReference type="NCBI Taxonomy" id="185202"/>
    <lineage>
        <taxon>Eukaryota</taxon>
        <taxon>Viridiplantae</taxon>
        <taxon>Streptophyta</taxon>
        <taxon>Embryophyta</taxon>
        <taxon>Tracheophyta</taxon>
        <taxon>Spermatophyta</taxon>
        <taxon>Magnoliopsida</taxon>
        <taxon>eudicotyledons</taxon>
        <taxon>Gunneridae</taxon>
        <taxon>Pentapetalae</taxon>
        <taxon>asterids</taxon>
        <taxon>campanulids</taxon>
        <taxon>Asterales</taxon>
        <taxon>Asteraceae</taxon>
        <taxon>Asteroideae</taxon>
        <taxon>Heliantheae alliance</taxon>
        <taxon>Millerieae</taxon>
        <taxon>Smallanthus</taxon>
    </lineage>
</organism>
<sequence>MIIYCIQDKNMLFPVAKNIIARLLQFPVAVVVPLMVNQPAEVVKEPPVRGVLILAAAAVVVAFAAADDSCRRSCQISVLVGP</sequence>
<comment type="caution">
    <text evidence="1">The sequence shown here is derived from an EMBL/GenBank/DDBJ whole genome shotgun (WGS) entry which is preliminary data.</text>
</comment>
<reference evidence="1 2" key="2">
    <citation type="journal article" date="2022" name="Mol. Ecol. Resour.">
        <title>The genomes of chicory, endive, great burdock and yacon provide insights into Asteraceae paleo-polyploidization history and plant inulin production.</title>
        <authorList>
            <person name="Fan W."/>
            <person name="Wang S."/>
            <person name="Wang H."/>
            <person name="Wang A."/>
            <person name="Jiang F."/>
            <person name="Liu H."/>
            <person name="Zhao H."/>
            <person name="Xu D."/>
            <person name="Zhang Y."/>
        </authorList>
    </citation>
    <scope>NUCLEOTIDE SEQUENCE [LARGE SCALE GENOMIC DNA]</scope>
    <source>
        <strain evidence="2">cv. Yunnan</strain>
        <tissue evidence="1">Leaves</tissue>
    </source>
</reference>